<evidence type="ECO:0000313" key="16">
    <source>
        <dbReference type="Proteomes" id="UP000603602"/>
    </source>
</evidence>
<keyword evidence="8 15" id="KW-0378">Hydrolase</keyword>
<evidence type="ECO:0000256" key="11">
    <source>
        <dbReference type="ARBA" id="ARBA00031693"/>
    </source>
</evidence>
<comment type="catalytic activity">
    <reaction evidence="12">
        <text>O-phospho-L-serine + H2O = L-serine + phosphate</text>
        <dbReference type="Rhea" id="RHEA:21208"/>
        <dbReference type="ChEBI" id="CHEBI:15377"/>
        <dbReference type="ChEBI" id="CHEBI:33384"/>
        <dbReference type="ChEBI" id="CHEBI:43474"/>
        <dbReference type="ChEBI" id="CHEBI:57524"/>
        <dbReference type="EC" id="3.1.3.3"/>
    </reaction>
</comment>
<dbReference type="NCBIfam" id="TIGR00338">
    <property type="entry name" value="serB"/>
    <property type="match status" value="1"/>
</dbReference>
<evidence type="ECO:0000256" key="9">
    <source>
        <dbReference type="ARBA" id="ARBA00022842"/>
    </source>
</evidence>
<dbReference type="Pfam" id="PF12710">
    <property type="entry name" value="HAD"/>
    <property type="match status" value="1"/>
</dbReference>
<dbReference type="InterPro" id="IPR050582">
    <property type="entry name" value="HAD-like_SerB"/>
</dbReference>
<evidence type="ECO:0000256" key="8">
    <source>
        <dbReference type="ARBA" id="ARBA00022801"/>
    </source>
</evidence>
<evidence type="ECO:0000256" key="3">
    <source>
        <dbReference type="ARBA" id="ARBA00009184"/>
    </source>
</evidence>
<evidence type="ECO:0000256" key="10">
    <source>
        <dbReference type="ARBA" id="ARBA00023299"/>
    </source>
</evidence>
<dbReference type="InterPro" id="IPR004469">
    <property type="entry name" value="PSP"/>
</dbReference>
<dbReference type="RefSeq" id="WP_187717174.1">
    <property type="nucleotide sequence ID" value="NZ_JACTAH010000001.1"/>
</dbReference>
<sequence>MNLVVQGPEVDSNVLKTLACLTGASSIVQITPTAFRLVDAQAHGEVAAVCARAALDFAWTPKGRRLGDFGLFVTDMDSTLIDIECIDEIADLQGLKHEVAEITEAAMRGEIDFRESLTRRVSLLAGLRVEALAEVYEERLALNPGAERLLRGLKQAGIYTVLVSGGFTYFTERLKQRLGFDEAWANELEVSDGRLTGRVTGPVIDAAAKAAHLVRARETRGLRAEQTIAAGDGANDIPMLREAGFGVAFRAKPVLREVADCCLDHSGLDGILNVLD</sequence>
<evidence type="ECO:0000256" key="7">
    <source>
        <dbReference type="ARBA" id="ARBA00022723"/>
    </source>
</evidence>
<gene>
    <name evidence="15" type="primary">serB</name>
    <name evidence="15" type="ORF">IFO67_05790</name>
</gene>
<dbReference type="Pfam" id="PF13284">
    <property type="entry name" value="DUF4072"/>
    <property type="match status" value="1"/>
</dbReference>
<feature type="domain" description="DUF4072" evidence="14">
    <location>
        <begin position="3"/>
        <end position="43"/>
    </location>
</feature>
<keyword evidence="9" id="KW-0460">Magnesium</keyword>
<dbReference type="SFLD" id="SFLDS00003">
    <property type="entry name" value="Haloacid_Dehalogenase"/>
    <property type="match status" value="1"/>
</dbReference>
<dbReference type="InterPro" id="IPR025138">
    <property type="entry name" value="DUF4072"/>
</dbReference>
<name>A0ABR9B8R3_9RHOO</name>
<dbReference type="SFLD" id="SFLDG01136">
    <property type="entry name" value="C1.6:_Phosphoserine_Phosphatas"/>
    <property type="match status" value="1"/>
</dbReference>
<comment type="pathway">
    <text evidence="2">Amino-acid biosynthesis; L-serine biosynthesis; L-serine from 3-phospho-D-glycerate: step 3/3.</text>
</comment>
<keyword evidence="10" id="KW-0718">Serine biosynthesis</keyword>
<keyword evidence="16" id="KW-1185">Reference proteome</keyword>
<keyword evidence="6" id="KW-0028">Amino-acid biosynthesis</keyword>
<dbReference type="SUPFAM" id="SSF56784">
    <property type="entry name" value="HAD-like"/>
    <property type="match status" value="1"/>
</dbReference>
<dbReference type="PRINTS" id="PR00119">
    <property type="entry name" value="CATATPASE"/>
</dbReference>
<evidence type="ECO:0000256" key="5">
    <source>
        <dbReference type="ARBA" id="ARBA00015196"/>
    </source>
</evidence>
<proteinExistence type="inferred from homology"/>
<evidence type="ECO:0000256" key="12">
    <source>
        <dbReference type="ARBA" id="ARBA00048138"/>
    </source>
</evidence>
<keyword evidence="7" id="KW-0479">Metal-binding</keyword>
<dbReference type="Gene3D" id="3.40.50.1000">
    <property type="entry name" value="HAD superfamily/HAD-like"/>
    <property type="match status" value="1"/>
</dbReference>
<dbReference type="GO" id="GO:0016787">
    <property type="term" value="F:hydrolase activity"/>
    <property type="evidence" value="ECO:0007669"/>
    <property type="project" value="UniProtKB-KW"/>
</dbReference>
<evidence type="ECO:0000256" key="1">
    <source>
        <dbReference type="ARBA" id="ARBA00001946"/>
    </source>
</evidence>
<evidence type="ECO:0000313" key="15">
    <source>
        <dbReference type="EMBL" id="MBD8502388.1"/>
    </source>
</evidence>
<dbReference type="Proteomes" id="UP000603602">
    <property type="component" value="Unassembled WGS sequence"/>
</dbReference>
<reference evidence="16" key="1">
    <citation type="submission" date="2023-07" db="EMBL/GenBank/DDBJ databases">
        <title>Thauera sp. CAU 1555 isolated from sand of Yaerae Beach.</title>
        <authorList>
            <person name="Kim W."/>
        </authorList>
    </citation>
    <scope>NUCLEOTIDE SEQUENCE [LARGE SCALE GENOMIC DNA]</scope>
    <source>
        <strain evidence="16">CAU 1555</strain>
    </source>
</reference>
<dbReference type="SFLD" id="SFLDF00029">
    <property type="entry name" value="phosphoserine_phosphatase"/>
    <property type="match status" value="1"/>
</dbReference>
<evidence type="ECO:0000256" key="13">
    <source>
        <dbReference type="ARBA" id="ARBA00048523"/>
    </source>
</evidence>
<comment type="similarity">
    <text evidence="3">Belongs to the HAD-like hydrolase superfamily. SerB family.</text>
</comment>
<accession>A0ABR9B8R3</accession>
<dbReference type="SFLD" id="SFLDG01137">
    <property type="entry name" value="C1.6.1:_Phosphoserine_Phosphat"/>
    <property type="match status" value="1"/>
</dbReference>
<dbReference type="EMBL" id="JACYTO010000001">
    <property type="protein sequence ID" value="MBD8502388.1"/>
    <property type="molecule type" value="Genomic_DNA"/>
</dbReference>
<comment type="caution">
    <text evidence="15">The sequence shown here is derived from an EMBL/GenBank/DDBJ whole genome shotgun (WGS) entry which is preliminary data.</text>
</comment>
<protein>
    <recommendedName>
        <fullName evidence="5">Phosphoserine phosphatase</fullName>
        <ecNumber evidence="4">3.1.3.3</ecNumber>
    </recommendedName>
    <alternativeName>
        <fullName evidence="11">O-phosphoserine phosphohydrolase</fullName>
    </alternativeName>
</protein>
<evidence type="ECO:0000256" key="2">
    <source>
        <dbReference type="ARBA" id="ARBA00005135"/>
    </source>
</evidence>
<comment type="cofactor">
    <cofactor evidence="1">
        <name>Mg(2+)</name>
        <dbReference type="ChEBI" id="CHEBI:18420"/>
    </cofactor>
</comment>
<comment type="catalytic activity">
    <reaction evidence="13">
        <text>O-phospho-D-serine + H2O = D-serine + phosphate</text>
        <dbReference type="Rhea" id="RHEA:24873"/>
        <dbReference type="ChEBI" id="CHEBI:15377"/>
        <dbReference type="ChEBI" id="CHEBI:35247"/>
        <dbReference type="ChEBI" id="CHEBI:43474"/>
        <dbReference type="ChEBI" id="CHEBI:58680"/>
        <dbReference type="EC" id="3.1.3.3"/>
    </reaction>
</comment>
<organism evidence="15 16">
    <name type="scientific">Thauera sedimentorum</name>
    <dbReference type="NCBI Taxonomy" id="2767595"/>
    <lineage>
        <taxon>Bacteria</taxon>
        <taxon>Pseudomonadati</taxon>
        <taxon>Pseudomonadota</taxon>
        <taxon>Betaproteobacteria</taxon>
        <taxon>Rhodocyclales</taxon>
        <taxon>Zoogloeaceae</taxon>
        <taxon>Thauera</taxon>
    </lineage>
</organism>
<dbReference type="CDD" id="cd07500">
    <property type="entry name" value="HAD_PSP"/>
    <property type="match status" value="1"/>
</dbReference>
<evidence type="ECO:0000259" key="14">
    <source>
        <dbReference type="Pfam" id="PF13284"/>
    </source>
</evidence>
<dbReference type="EC" id="3.1.3.3" evidence="4"/>
<evidence type="ECO:0000256" key="4">
    <source>
        <dbReference type="ARBA" id="ARBA00012640"/>
    </source>
</evidence>
<dbReference type="NCBIfam" id="TIGR01488">
    <property type="entry name" value="HAD-SF-IB"/>
    <property type="match status" value="1"/>
</dbReference>
<dbReference type="InterPro" id="IPR023214">
    <property type="entry name" value="HAD_sf"/>
</dbReference>
<dbReference type="PANTHER" id="PTHR43344">
    <property type="entry name" value="PHOSPHOSERINE PHOSPHATASE"/>
    <property type="match status" value="1"/>
</dbReference>
<dbReference type="PANTHER" id="PTHR43344:SF2">
    <property type="entry name" value="PHOSPHOSERINE PHOSPHATASE"/>
    <property type="match status" value="1"/>
</dbReference>
<dbReference type="InterPro" id="IPR036412">
    <property type="entry name" value="HAD-like_sf"/>
</dbReference>
<evidence type="ECO:0000256" key="6">
    <source>
        <dbReference type="ARBA" id="ARBA00022605"/>
    </source>
</evidence>